<reference evidence="7" key="1">
    <citation type="journal article" date="2019" name="Int. J. Syst. Evol. Microbiol.">
        <title>The Global Catalogue of Microorganisms (GCM) 10K type strain sequencing project: providing services to taxonomists for standard genome sequencing and annotation.</title>
        <authorList>
            <consortium name="The Broad Institute Genomics Platform"/>
            <consortium name="The Broad Institute Genome Sequencing Center for Infectious Disease"/>
            <person name="Wu L."/>
            <person name="Ma J."/>
        </authorList>
    </citation>
    <scope>NUCLEOTIDE SEQUENCE [LARGE SCALE GENOMIC DNA]</scope>
    <source>
        <strain evidence="7">CGMCC 4.7357</strain>
    </source>
</reference>
<comment type="caution">
    <text evidence="6">The sequence shown here is derived from an EMBL/GenBank/DDBJ whole genome shotgun (WGS) entry which is preliminary data.</text>
</comment>
<feature type="domain" description="ABC transporter" evidence="5">
    <location>
        <begin position="311"/>
        <end position="529"/>
    </location>
</feature>
<dbReference type="PROSITE" id="PS50893">
    <property type="entry name" value="ABC_TRANSPORTER_2"/>
    <property type="match status" value="2"/>
</dbReference>
<protein>
    <submittedName>
        <fullName evidence="6">ABC-F family ATP-binding cassette domain-containing protein</fullName>
    </submittedName>
</protein>
<dbReference type="Pfam" id="PF16326">
    <property type="entry name" value="ABC_tran_CTD"/>
    <property type="match status" value="1"/>
</dbReference>
<feature type="domain" description="ABC transporter" evidence="5">
    <location>
        <begin position="2"/>
        <end position="245"/>
    </location>
</feature>
<gene>
    <name evidence="6" type="ORF">ACFO3G_04675</name>
</gene>
<accession>A0ABV9K896</accession>
<keyword evidence="1" id="KW-0547">Nucleotide-binding</keyword>
<dbReference type="InterPro" id="IPR032781">
    <property type="entry name" value="ABC_tran_Xtn"/>
</dbReference>
<dbReference type="InterPro" id="IPR032524">
    <property type="entry name" value="ABC_tran_C"/>
</dbReference>
<feature type="coiled-coil region" evidence="3">
    <location>
        <begin position="560"/>
        <end position="587"/>
    </location>
</feature>
<keyword evidence="3" id="KW-0175">Coiled coil</keyword>
<evidence type="ECO:0000256" key="1">
    <source>
        <dbReference type="ARBA" id="ARBA00022741"/>
    </source>
</evidence>
<dbReference type="Proteomes" id="UP001596020">
    <property type="component" value="Unassembled WGS sequence"/>
</dbReference>
<dbReference type="InterPro" id="IPR003593">
    <property type="entry name" value="AAA+_ATPase"/>
</dbReference>
<dbReference type="InterPro" id="IPR051309">
    <property type="entry name" value="ABCF_ATPase"/>
</dbReference>
<name>A0ABV9K896_9PORP</name>
<dbReference type="EMBL" id="JBHSGO010000149">
    <property type="protein sequence ID" value="MFC4665896.1"/>
    <property type="molecule type" value="Genomic_DNA"/>
</dbReference>
<evidence type="ECO:0000256" key="4">
    <source>
        <dbReference type="SAM" id="MobiDB-lite"/>
    </source>
</evidence>
<keyword evidence="2 6" id="KW-0067">ATP-binding</keyword>
<dbReference type="InterPro" id="IPR003439">
    <property type="entry name" value="ABC_transporter-like_ATP-bd"/>
</dbReference>
<dbReference type="PANTHER" id="PTHR42855">
    <property type="entry name" value="ABC TRANSPORTER ATP-BINDING SUBUNIT"/>
    <property type="match status" value="1"/>
</dbReference>
<dbReference type="Gene3D" id="3.40.50.300">
    <property type="entry name" value="P-loop containing nucleotide triphosphate hydrolases"/>
    <property type="match status" value="2"/>
</dbReference>
<dbReference type="PANTHER" id="PTHR42855:SF1">
    <property type="entry name" value="ABC TRANSPORTER DOMAIN-CONTAINING PROTEIN"/>
    <property type="match status" value="1"/>
</dbReference>
<sequence>MLQVENLTKSFGDLLLFDEVSFSVDDGEKVGLIAPNGTGKTTLLRILMGDDVPDDGRIIFSKDMTVAYLPQRPEILPEHTILEACLDNNDHQTELIRRWKEALQHNDNEAMTELSPQIDSLNLWSFEHKVSEVLGKLGLVDIDRTCKSLSGGETKRIALARLLIKEPNLLILDEPTNHLDLDAIEWLEDYLTRSQMGLLLVTHDRYFLDRICTRIIEIDQKKIYSYNGNYNYYLEKRDERLSSQEQSVLKAKNLMRKELDWIRRQPQARGTKAKYRIDAFAELKQKASEKRQEVSIDLSNHTATYIGKKIFEAYDVSKSFGNKKIVDRFNYIFARYDKVGIVGPNGVGKSTFLKLLLGIEQPDSGYFEIGETVRFGYYSQEMPPFDPQKRVIDIITDIADEITYPGGQRISASQLLTRFLFEPDKQYNFVGKLSGGEMRRLYLCTVLIGAPNFLVLDEPTNDLDIVTLNVLEEYISEFKGCVLIVSHDRYFMDKVAEHIFVFKGEGIIKDFPGSYSQWRIHDEFETLEKSKAEASIQTAKSYKPERREKKKLSYKEQKEYDANNQQIKKLEIEKADLESKLSSGSLRGEALMEASTRIGEVNDEMDLLTLRQLELEDTLS</sequence>
<evidence type="ECO:0000313" key="7">
    <source>
        <dbReference type="Proteomes" id="UP001596020"/>
    </source>
</evidence>
<evidence type="ECO:0000256" key="2">
    <source>
        <dbReference type="ARBA" id="ARBA00022840"/>
    </source>
</evidence>
<evidence type="ECO:0000256" key="3">
    <source>
        <dbReference type="SAM" id="Coils"/>
    </source>
</evidence>
<evidence type="ECO:0000313" key="6">
    <source>
        <dbReference type="EMBL" id="MFC4665896.1"/>
    </source>
</evidence>
<organism evidence="6 7">
    <name type="scientific">Falsiporphyromonas endometrii</name>
    <dbReference type="NCBI Taxonomy" id="1387297"/>
    <lineage>
        <taxon>Bacteria</taxon>
        <taxon>Pseudomonadati</taxon>
        <taxon>Bacteroidota</taxon>
        <taxon>Bacteroidia</taxon>
        <taxon>Bacteroidales</taxon>
        <taxon>Porphyromonadaceae</taxon>
        <taxon>Falsiporphyromonas</taxon>
    </lineage>
</organism>
<feature type="region of interest" description="Disordered" evidence="4">
    <location>
        <begin position="535"/>
        <end position="555"/>
    </location>
</feature>
<dbReference type="SUPFAM" id="SSF52540">
    <property type="entry name" value="P-loop containing nucleoside triphosphate hydrolases"/>
    <property type="match status" value="2"/>
</dbReference>
<proteinExistence type="predicted"/>
<keyword evidence="7" id="KW-1185">Reference proteome</keyword>
<dbReference type="InterPro" id="IPR037118">
    <property type="entry name" value="Val-tRNA_synth_C_sf"/>
</dbReference>
<evidence type="ECO:0000259" key="5">
    <source>
        <dbReference type="PROSITE" id="PS50893"/>
    </source>
</evidence>
<dbReference type="Pfam" id="PF12848">
    <property type="entry name" value="ABC_tran_Xtn"/>
    <property type="match status" value="1"/>
</dbReference>
<dbReference type="Gene3D" id="1.10.287.380">
    <property type="entry name" value="Valyl-tRNA synthetase, C-terminal domain"/>
    <property type="match status" value="1"/>
</dbReference>
<dbReference type="RefSeq" id="WP_380078433.1">
    <property type="nucleotide sequence ID" value="NZ_JBHSGO010000149.1"/>
</dbReference>
<dbReference type="SMART" id="SM00382">
    <property type="entry name" value="AAA"/>
    <property type="match status" value="2"/>
</dbReference>
<dbReference type="InterPro" id="IPR027417">
    <property type="entry name" value="P-loop_NTPase"/>
</dbReference>
<feature type="compositionally biased region" description="Basic and acidic residues" evidence="4">
    <location>
        <begin position="542"/>
        <end position="555"/>
    </location>
</feature>
<dbReference type="GO" id="GO:0005524">
    <property type="term" value="F:ATP binding"/>
    <property type="evidence" value="ECO:0007669"/>
    <property type="project" value="UniProtKB-KW"/>
</dbReference>
<dbReference type="CDD" id="cd03221">
    <property type="entry name" value="ABCF_EF-3"/>
    <property type="match status" value="2"/>
</dbReference>
<dbReference type="Pfam" id="PF00005">
    <property type="entry name" value="ABC_tran"/>
    <property type="match status" value="2"/>
</dbReference>